<keyword evidence="3" id="KW-0804">Transcription</keyword>
<evidence type="ECO:0000313" key="5">
    <source>
        <dbReference type="EMBL" id="QEX20699.1"/>
    </source>
</evidence>
<keyword evidence="2" id="KW-0238">DNA-binding</keyword>
<accession>A0A5J6MTP8</accession>
<dbReference type="InterPro" id="IPR009057">
    <property type="entry name" value="Homeodomain-like_sf"/>
</dbReference>
<dbReference type="GO" id="GO:0043565">
    <property type="term" value="F:sequence-specific DNA binding"/>
    <property type="evidence" value="ECO:0007669"/>
    <property type="project" value="InterPro"/>
</dbReference>
<sequence>MDLVFSTESLAQAKRYAAWRDAICDVYVHVDVKAEDPSNYEGFIREAQFGAVTVTDILLSHQQISRRRSHLAKLDKDCYYVQFIQSGNINVLQSSAALSTNAGTGALFCASEPYDLQCQGKIRSYYLEIPREAFASRFAKDRAPLSATLSTGQGLGRIAVEFCSMLATQGAPLEAPIRARLGEELMDVLALAFDSAHGEEPLSDQAVQKARLRSVKAWIEDHLCEPDLTVEAIAKGNGISLRYLHALFRLEGTSVSHWVWNRRLERSYDMLLKSGHEAQTLTEIAYRVGFNSSSHFSTTFRRKFGIRPSDVKRGNPA</sequence>
<dbReference type="SMART" id="SM00342">
    <property type="entry name" value="HTH_ARAC"/>
    <property type="match status" value="1"/>
</dbReference>
<dbReference type="PROSITE" id="PS01124">
    <property type="entry name" value="HTH_ARAC_FAMILY_2"/>
    <property type="match status" value="1"/>
</dbReference>
<dbReference type="Gene3D" id="1.10.10.60">
    <property type="entry name" value="Homeodomain-like"/>
    <property type="match status" value="1"/>
</dbReference>
<evidence type="ECO:0000259" key="4">
    <source>
        <dbReference type="PROSITE" id="PS01124"/>
    </source>
</evidence>
<dbReference type="InterPro" id="IPR035418">
    <property type="entry name" value="AraC-bd_2"/>
</dbReference>
<evidence type="ECO:0000256" key="2">
    <source>
        <dbReference type="ARBA" id="ARBA00023125"/>
    </source>
</evidence>
<dbReference type="Pfam" id="PF12833">
    <property type="entry name" value="HTH_18"/>
    <property type="match status" value="1"/>
</dbReference>
<evidence type="ECO:0000313" key="6">
    <source>
        <dbReference type="Proteomes" id="UP000325797"/>
    </source>
</evidence>
<dbReference type="GO" id="GO:0003700">
    <property type="term" value="F:DNA-binding transcription factor activity"/>
    <property type="evidence" value="ECO:0007669"/>
    <property type="project" value="InterPro"/>
</dbReference>
<dbReference type="Pfam" id="PF14525">
    <property type="entry name" value="AraC_binding_2"/>
    <property type="match status" value="1"/>
</dbReference>
<dbReference type="KEGG" id="hadh:FRZ61_06180"/>
<dbReference type="PANTHER" id="PTHR46796">
    <property type="entry name" value="HTH-TYPE TRANSCRIPTIONAL ACTIVATOR RHAS-RELATED"/>
    <property type="match status" value="1"/>
</dbReference>
<dbReference type="InterPro" id="IPR018060">
    <property type="entry name" value="HTH_AraC"/>
</dbReference>
<dbReference type="OrthoDB" id="5295469at2"/>
<dbReference type="EMBL" id="CP042582">
    <property type="protein sequence ID" value="QEX20699.1"/>
    <property type="molecule type" value="Genomic_DNA"/>
</dbReference>
<name>A0A5J6MTP8_9PROT</name>
<dbReference type="RefSeq" id="WP_151114924.1">
    <property type="nucleotide sequence ID" value="NZ_CP042582.1"/>
</dbReference>
<keyword evidence="1" id="KW-0805">Transcription regulation</keyword>
<gene>
    <name evidence="5" type="ORF">FRZ61_06180</name>
</gene>
<evidence type="ECO:0000256" key="1">
    <source>
        <dbReference type="ARBA" id="ARBA00023015"/>
    </source>
</evidence>
<feature type="domain" description="HTH araC/xylS-type" evidence="4">
    <location>
        <begin position="213"/>
        <end position="314"/>
    </location>
</feature>
<keyword evidence="6" id="KW-1185">Reference proteome</keyword>
<organism evidence="5 6">
    <name type="scientific">Hypericibacter adhaerens</name>
    <dbReference type="NCBI Taxonomy" id="2602016"/>
    <lineage>
        <taxon>Bacteria</taxon>
        <taxon>Pseudomonadati</taxon>
        <taxon>Pseudomonadota</taxon>
        <taxon>Alphaproteobacteria</taxon>
        <taxon>Rhodospirillales</taxon>
        <taxon>Dongiaceae</taxon>
        <taxon>Hypericibacter</taxon>
    </lineage>
</organism>
<dbReference type="InterPro" id="IPR050204">
    <property type="entry name" value="AraC_XylS_family_regulators"/>
</dbReference>
<evidence type="ECO:0000256" key="3">
    <source>
        <dbReference type="ARBA" id="ARBA00023163"/>
    </source>
</evidence>
<dbReference type="AlphaFoldDB" id="A0A5J6MTP8"/>
<reference evidence="5 6" key="1">
    <citation type="submission" date="2019-08" db="EMBL/GenBank/DDBJ databases">
        <title>Hyperibacter terrae gen. nov., sp. nov. and Hyperibacter viscosus sp. nov., two new members in the family Rhodospirillaceae isolated from the rhizosphere of Hypericum perforatum.</title>
        <authorList>
            <person name="Noviana Z."/>
        </authorList>
    </citation>
    <scope>NUCLEOTIDE SEQUENCE [LARGE SCALE GENOMIC DNA]</scope>
    <source>
        <strain evidence="5 6">R5959</strain>
    </source>
</reference>
<proteinExistence type="predicted"/>
<dbReference type="PRINTS" id="PR00032">
    <property type="entry name" value="HTHARAC"/>
</dbReference>
<dbReference type="PANTHER" id="PTHR46796:SF6">
    <property type="entry name" value="ARAC SUBFAMILY"/>
    <property type="match status" value="1"/>
</dbReference>
<dbReference type="InterPro" id="IPR020449">
    <property type="entry name" value="Tscrpt_reg_AraC-type_HTH"/>
</dbReference>
<protein>
    <submittedName>
        <fullName evidence="5">AraC family transcriptional regulator</fullName>
    </submittedName>
</protein>
<dbReference type="Proteomes" id="UP000325797">
    <property type="component" value="Chromosome"/>
</dbReference>
<dbReference type="SUPFAM" id="SSF46689">
    <property type="entry name" value="Homeodomain-like"/>
    <property type="match status" value="1"/>
</dbReference>